<evidence type="ECO:0000256" key="1">
    <source>
        <dbReference type="SAM" id="MobiDB-lite"/>
    </source>
</evidence>
<feature type="compositionally biased region" description="Gly residues" evidence="1">
    <location>
        <begin position="29"/>
        <end position="41"/>
    </location>
</feature>
<keyword evidence="4" id="KW-1185">Reference proteome</keyword>
<feature type="domain" description="DNA replication complex GINS protein PSF2 N-terminal" evidence="2">
    <location>
        <begin position="119"/>
        <end position="147"/>
    </location>
</feature>
<protein>
    <recommendedName>
        <fullName evidence="2">DNA replication complex GINS protein PSF2 N-terminal domain-containing protein</fullName>
    </recommendedName>
</protein>
<organism evidence="3 4">
    <name type="scientific">Saguinus oedipus</name>
    <name type="common">Cotton-top tamarin</name>
    <name type="synonym">Oedipomidas oedipus</name>
    <dbReference type="NCBI Taxonomy" id="9490"/>
    <lineage>
        <taxon>Eukaryota</taxon>
        <taxon>Metazoa</taxon>
        <taxon>Chordata</taxon>
        <taxon>Craniata</taxon>
        <taxon>Vertebrata</taxon>
        <taxon>Euteleostomi</taxon>
        <taxon>Mammalia</taxon>
        <taxon>Eutheria</taxon>
        <taxon>Euarchontoglires</taxon>
        <taxon>Primates</taxon>
        <taxon>Haplorrhini</taxon>
        <taxon>Platyrrhini</taxon>
        <taxon>Cebidae</taxon>
        <taxon>Callitrichinae</taxon>
        <taxon>Saguinus</taxon>
    </lineage>
</organism>
<feature type="non-terminal residue" evidence="3">
    <location>
        <position position="203"/>
    </location>
</feature>
<evidence type="ECO:0000313" key="3">
    <source>
        <dbReference type="EMBL" id="KAK2085593.1"/>
    </source>
</evidence>
<dbReference type="EMBL" id="JASSZA010000021">
    <property type="protein sequence ID" value="KAK2085593.1"/>
    <property type="molecule type" value="Genomic_DNA"/>
</dbReference>
<dbReference type="CDD" id="cd21694">
    <property type="entry name" value="GINS_B_Psf2"/>
    <property type="match status" value="1"/>
</dbReference>
<gene>
    <name evidence="3" type="ORF">P7K49_036893</name>
</gene>
<sequence length="203" mass="21716">MLHWGPGDRTTKLAPAARGPDSARCAPTGGAGPVTGRGGAGAQPHSGSPIRGLLATVVSAPRRTRIAPPRSYRLAQAVFRSGRTLAVAGKRRPWHHLWDVEGPEKLVRPLLATCGAMDVAEVEFLAEKELVTIIPNFSLDKIYLIGVRGPGSPWDAGRARPGLPRGFLSSGRGLALLRFLRKPPLGAAHAHRLRRFANEENEA</sequence>
<dbReference type="Pfam" id="PF25005">
    <property type="entry name" value="PSF2_N"/>
    <property type="match status" value="1"/>
</dbReference>
<accession>A0ABQ9TLF7</accession>
<reference evidence="3 4" key="1">
    <citation type="submission" date="2023-05" db="EMBL/GenBank/DDBJ databases">
        <title>B98-5 Cell Line De Novo Hybrid Assembly: An Optical Mapping Approach.</title>
        <authorList>
            <person name="Kananen K."/>
            <person name="Auerbach J.A."/>
            <person name="Kautto E."/>
            <person name="Blachly J.S."/>
        </authorList>
    </citation>
    <scope>NUCLEOTIDE SEQUENCE [LARGE SCALE GENOMIC DNA]</scope>
    <source>
        <strain evidence="3">B95-8</strain>
        <tissue evidence="3">Cell line</tissue>
    </source>
</reference>
<dbReference type="SUPFAM" id="SSF160059">
    <property type="entry name" value="PriA/YqbF domain"/>
    <property type="match status" value="1"/>
</dbReference>
<name>A0ABQ9TLF7_SAGOE</name>
<dbReference type="Gene3D" id="3.40.5.50">
    <property type="match status" value="1"/>
</dbReference>
<dbReference type="Proteomes" id="UP001266305">
    <property type="component" value="Unassembled WGS sequence"/>
</dbReference>
<feature type="region of interest" description="Disordered" evidence="1">
    <location>
        <begin position="1"/>
        <end position="48"/>
    </location>
</feature>
<evidence type="ECO:0000313" key="4">
    <source>
        <dbReference type="Proteomes" id="UP001266305"/>
    </source>
</evidence>
<evidence type="ECO:0000259" key="2">
    <source>
        <dbReference type="Pfam" id="PF25005"/>
    </source>
</evidence>
<proteinExistence type="predicted"/>
<comment type="caution">
    <text evidence="3">The sequence shown here is derived from an EMBL/GenBank/DDBJ whole genome shotgun (WGS) entry which is preliminary data.</text>
</comment>
<dbReference type="InterPro" id="IPR056784">
    <property type="entry name" value="PSF2_N"/>
</dbReference>